<reference evidence="1 2" key="1">
    <citation type="submission" date="2016-06" db="EMBL/GenBank/DDBJ databases">
        <title>Microsymbionts genomes from the relict species Vavilovia formosa.</title>
        <authorList>
            <person name="Chirak E."/>
            <person name="Kimeklis A."/>
            <person name="Andronov E."/>
        </authorList>
    </citation>
    <scope>NUCLEOTIDE SEQUENCE [LARGE SCALE GENOMIC DNA]</scope>
    <source>
        <strain evidence="1 2">Vaf10</strain>
    </source>
</reference>
<evidence type="ECO:0000313" key="2">
    <source>
        <dbReference type="Proteomes" id="UP000092691"/>
    </source>
</evidence>
<proteinExistence type="predicted"/>
<accession>A0A1B1C7F0</accession>
<sequence>MTTKRVLRYMIECEHGIDNYVDDEPTAYDPLGDYAPAGEFVTVRFYDDGGVAHDAKLWTGHKASTGTRQPPKRTKAHARGYIVDPRTNRAIGFSSTYELTCILFLMASSAVVEIEDQPPAVTYFDADGKKRKHIYDLRASLKNGLKIVYPIKPVDQLEKTKIKEVVERTKPHLDGFADKVVLLTDRTLTRDVAWNSKSIVHAHKVRDEADCQYMLDLVRDIRGEFSAYKVARTFKRFADGFNAILCLLYDGVLELVQPLRISEERDSRFTKSRTVVSLIPGQHGVVDFRLPG</sequence>
<gene>
    <name evidence="1" type="ORF">BA011_07575</name>
</gene>
<organism evidence="1 2">
    <name type="scientific">Rhizobium leguminosarum</name>
    <dbReference type="NCBI Taxonomy" id="384"/>
    <lineage>
        <taxon>Bacteria</taxon>
        <taxon>Pseudomonadati</taxon>
        <taxon>Pseudomonadota</taxon>
        <taxon>Alphaproteobacteria</taxon>
        <taxon>Hyphomicrobiales</taxon>
        <taxon>Rhizobiaceae</taxon>
        <taxon>Rhizobium/Agrobacterium group</taxon>
        <taxon>Rhizobium</taxon>
    </lineage>
</organism>
<protein>
    <submittedName>
        <fullName evidence="1">Uncharacterized protein</fullName>
    </submittedName>
</protein>
<dbReference type="Proteomes" id="UP000092691">
    <property type="component" value="Chromosome"/>
</dbReference>
<dbReference type="EMBL" id="CP016286">
    <property type="protein sequence ID" value="ANP85606.1"/>
    <property type="molecule type" value="Genomic_DNA"/>
</dbReference>
<dbReference type="AlphaFoldDB" id="A0A1B1C7F0"/>
<name>A0A1B1C7F0_RHILE</name>
<evidence type="ECO:0000313" key="1">
    <source>
        <dbReference type="EMBL" id="ANP85606.1"/>
    </source>
</evidence>